<keyword evidence="2" id="KW-1185">Reference proteome</keyword>
<evidence type="ECO:0000313" key="1">
    <source>
        <dbReference type="EMBL" id="KAL3118100.1"/>
    </source>
</evidence>
<dbReference type="AlphaFoldDB" id="A0ABD2LS79"/>
<evidence type="ECO:0000313" key="2">
    <source>
        <dbReference type="Proteomes" id="UP001620626"/>
    </source>
</evidence>
<name>A0ABD2LS79_9BILA</name>
<accession>A0ABD2LS79</accession>
<reference evidence="1 2" key="1">
    <citation type="submission" date="2024-10" db="EMBL/GenBank/DDBJ databases">
        <authorList>
            <person name="Kim D."/>
        </authorList>
    </citation>
    <scope>NUCLEOTIDE SEQUENCE [LARGE SCALE GENOMIC DNA]</scope>
    <source>
        <strain evidence="1">BH-2024</strain>
    </source>
</reference>
<organism evidence="1 2">
    <name type="scientific">Heterodera trifolii</name>
    <dbReference type="NCBI Taxonomy" id="157864"/>
    <lineage>
        <taxon>Eukaryota</taxon>
        <taxon>Metazoa</taxon>
        <taxon>Ecdysozoa</taxon>
        <taxon>Nematoda</taxon>
        <taxon>Chromadorea</taxon>
        <taxon>Rhabditida</taxon>
        <taxon>Tylenchina</taxon>
        <taxon>Tylenchomorpha</taxon>
        <taxon>Tylenchoidea</taxon>
        <taxon>Heteroderidae</taxon>
        <taxon>Heteroderinae</taxon>
        <taxon>Heterodera</taxon>
    </lineage>
</organism>
<sequence>MKNPRFYGTAPLCRFHIDMSAERRDVLSIAFRDITHHAVLLTSSVASAKKRFFAEQRIFHRRGKTLVWKWHLACLRWCQCDPSTPDTKPTAKLIRLLRLLDETLAVMSGFRQELHRTWRSLDADSYGKCFIE</sequence>
<gene>
    <name evidence="1" type="ORF">niasHT_002238</name>
</gene>
<comment type="caution">
    <text evidence="1">The sequence shown here is derived from an EMBL/GenBank/DDBJ whole genome shotgun (WGS) entry which is preliminary data.</text>
</comment>
<protein>
    <submittedName>
        <fullName evidence="1">Uncharacterized protein</fullName>
    </submittedName>
</protein>
<dbReference type="Proteomes" id="UP001620626">
    <property type="component" value="Unassembled WGS sequence"/>
</dbReference>
<dbReference type="EMBL" id="JBICBT010000296">
    <property type="protein sequence ID" value="KAL3118100.1"/>
    <property type="molecule type" value="Genomic_DNA"/>
</dbReference>
<proteinExistence type="predicted"/>